<evidence type="ECO:0000313" key="2">
    <source>
        <dbReference type="EMBL" id="KAJ1145550.1"/>
    </source>
</evidence>
<evidence type="ECO:0000256" key="1">
    <source>
        <dbReference type="SAM" id="MobiDB-lite"/>
    </source>
</evidence>
<feature type="compositionally biased region" description="Low complexity" evidence="1">
    <location>
        <begin position="103"/>
        <end position="113"/>
    </location>
</feature>
<protein>
    <submittedName>
        <fullName evidence="2">Uncharacterized protein</fullName>
    </submittedName>
</protein>
<evidence type="ECO:0000313" key="3">
    <source>
        <dbReference type="Proteomes" id="UP001066276"/>
    </source>
</evidence>
<name>A0AAV7R4J3_PLEWA</name>
<dbReference type="EMBL" id="JANPWB010000010">
    <property type="protein sequence ID" value="KAJ1145550.1"/>
    <property type="molecule type" value="Genomic_DNA"/>
</dbReference>
<feature type="region of interest" description="Disordered" evidence="1">
    <location>
        <begin position="57"/>
        <end position="119"/>
    </location>
</feature>
<dbReference type="AlphaFoldDB" id="A0AAV7R4J3"/>
<keyword evidence="3" id="KW-1185">Reference proteome</keyword>
<dbReference type="Proteomes" id="UP001066276">
    <property type="component" value="Chromosome 6"/>
</dbReference>
<comment type="caution">
    <text evidence="2">The sequence shown here is derived from an EMBL/GenBank/DDBJ whole genome shotgun (WGS) entry which is preliminary data.</text>
</comment>
<reference evidence="2" key="1">
    <citation type="journal article" date="2022" name="bioRxiv">
        <title>Sequencing and chromosome-scale assembly of the giantPleurodeles waltlgenome.</title>
        <authorList>
            <person name="Brown T."/>
            <person name="Elewa A."/>
            <person name="Iarovenko S."/>
            <person name="Subramanian E."/>
            <person name="Araus A.J."/>
            <person name="Petzold A."/>
            <person name="Susuki M."/>
            <person name="Suzuki K.-i.T."/>
            <person name="Hayashi T."/>
            <person name="Toyoda A."/>
            <person name="Oliveira C."/>
            <person name="Osipova E."/>
            <person name="Leigh N.D."/>
            <person name="Simon A."/>
            <person name="Yun M.H."/>
        </authorList>
    </citation>
    <scope>NUCLEOTIDE SEQUENCE</scope>
    <source>
        <strain evidence="2">20211129_DDA</strain>
        <tissue evidence="2">Liver</tissue>
    </source>
</reference>
<feature type="compositionally biased region" description="Basic and acidic residues" evidence="1">
    <location>
        <begin position="75"/>
        <end position="87"/>
    </location>
</feature>
<accession>A0AAV7R4J3</accession>
<proteinExistence type="predicted"/>
<gene>
    <name evidence="2" type="ORF">NDU88_011836</name>
</gene>
<organism evidence="2 3">
    <name type="scientific">Pleurodeles waltl</name>
    <name type="common">Iberian ribbed newt</name>
    <dbReference type="NCBI Taxonomy" id="8319"/>
    <lineage>
        <taxon>Eukaryota</taxon>
        <taxon>Metazoa</taxon>
        <taxon>Chordata</taxon>
        <taxon>Craniata</taxon>
        <taxon>Vertebrata</taxon>
        <taxon>Euteleostomi</taxon>
        <taxon>Amphibia</taxon>
        <taxon>Batrachia</taxon>
        <taxon>Caudata</taxon>
        <taxon>Salamandroidea</taxon>
        <taxon>Salamandridae</taxon>
        <taxon>Pleurodelinae</taxon>
        <taxon>Pleurodeles</taxon>
    </lineage>
</organism>
<sequence length="147" mass="15055">MAERKVQEALRLLEEAGRLDLLQGGVGGSSRPPRRASGGVAAAVLAYSTVRDGGQRQVVSRRGGGRVRGRAGGEFARDRGRALDTHRAAPLGSPRARGAAVHARASSGGTAAAGAGGMCGRGLRARGPARLLAARRQGGEWVRRTAA</sequence>